<dbReference type="GO" id="GO:0000155">
    <property type="term" value="F:phosphorelay sensor kinase activity"/>
    <property type="evidence" value="ECO:0007669"/>
    <property type="project" value="InterPro"/>
</dbReference>
<feature type="domain" description="Response regulatory" evidence="17">
    <location>
        <begin position="930"/>
        <end position="1047"/>
    </location>
</feature>
<evidence type="ECO:0000259" key="18">
    <source>
        <dbReference type="PROSITE" id="PS50112"/>
    </source>
</evidence>
<dbReference type="Pfam" id="PF01590">
    <property type="entry name" value="GAF"/>
    <property type="match status" value="1"/>
</dbReference>
<feature type="domain" description="PAS" evidence="18">
    <location>
        <begin position="162"/>
        <end position="232"/>
    </location>
</feature>
<evidence type="ECO:0000256" key="7">
    <source>
        <dbReference type="ARBA" id="ARBA00022692"/>
    </source>
</evidence>
<evidence type="ECO:0000256" key="6">
    <source>
        <dbReference type="ARBA" id="ARBA00022679"/>
    </source>
</evidence>
<dbReference type="InterPro" id="IPR001610">
    <property type="entry name" value="PAC"/>
</dbReference>
<reference evidence="21 22" key="1">
    <citation type="submission" date="2016-10" db="EMBL/GenBank/DDBJ databases">
        <authorList>
            <person name="de Groot N.N."/>
        </authorList>
    </citation>
    <scope>NUCLEOTIDE SEQUENCE [LARGE SCALE GENOMIC DNA]</scope>
    <source>
        <strain evidence="21 22">DSM 25186</strain>
    </source>
</reference>
<keyword evidence="10" id="KW-0067">ATP-binding</keyword>
<evidence type="ECO:0000313" key="22">
    <source>
        <dbReference type="Proteomes" id="UP000198510"/>
    </source>
</evidence>
<dbReference type="Gene3D" id="3.40.50.2300">
    <property type="match status" value="1"/>
</dbReference>
<dbReference type="CDD" id="cd00130">
    <property type="entry name" value="PAS"/>
    <property type="match status" value="4"/>
</dbReference>
<evidence type="ECO:0000256" key="13">
    <source>
        <dbReference type="ARBA" id="ARBA00023136"/>
    </source>
</evidence>
<comment type="subcellular location">
    <subcellularLocation>
        <location evidence="2">Cell membrane</location>
        <topology evidence="2">Multi-pass membrane protein</topology>
    </subcellularLocation>
</comment>
<dbReference type="Pfam" id="PF01627">
    <property type="entry name" value="Hpt"/>
    <property type="match status" value="1"/>
</dbReference>
<dbReference type="InterPro" id="IPR005467">
    <property type="entry name" value="His_kinase_dom"/>
</dbReference>
<dbReference type="InterPro" id="IPR003018">
    <property type="entry name" value="GAF"/>
</dbReference>
<dbReference type="Gene3D" id="3.30.565.10">
    <property type="entry name" value="Histidine kinase-like ATPase, C-terminal domain"/>
    <property type="match status" value="1"/>
</dbReference>
<dbReference type="Pfam" id="PF00512">
    <property type="entry name" value="HisKA"/>
    <property type="match status" value="1"/>
</dbReference>
<dbReference type="PANTHER" id="PTHR45339">
    <property type="entry name" value="HYBRID SIGNAL TRANSDUCTION HISTIDINE KINASE J"/>
    <property type="match status" value="1"/>
</dbReference>
<evidence type="ECO:0000256" key="14">
    <source>
        <dbReference type="PROSITE-ProRule" id="PRU00110"/>
    </source>
</evidence>
<evidence type="ECO:0000256" key="12">
    <source>
        <dbReference type="ARBA" id="ARBA00023012"/>
    </source>
</evidence>
<dbReference type="SUPFAM" id="SSF55874">
    <property type="entry name" value="ATPase domain of HSP90 chaperone/DNA topoisomerase II/histidine kinase"/>
    <property type="match status" value="1"/>
</dbReference>
<dbReference type="SUPFAM" id="SSF55781">
    <property type="entry name" value="GAF domain-like"/>
    <property type="match status" value="1"/>
</dbReference>
<dbReference type="SUPFAM" id="SSF52172">
    <property type="entry name" value="CheY-like"/>
    <property type="match status" value="1"/>
</dbReference>
<evidence type="ECO:0000256" key="1">
    <source>
        <dbReference type="ARBA" id="ARBA00000085"/>
    </source>
</evidence>
<dbReference type="InterPro" id="IPR008207">
    <property type="entry name" value="Sig_transdc_His_kin_Hpt_dom"/>
</dbReference>
<keyword evidence="12" id="KW-0902">Two-component regulatory system</keyword>
<dbReference type="SUPFAM" id="SSF55785">
    <property type="entry name" value="PYP-like sensor domain (PAS domain)"/>
    <property type="match status" value="4"/>
</dbReference>
<dbReference type="GO" id="GO:0005524">
    <property type="term" value="F:ATP binding"/>
    <property type="evidence" value="ECO:0007669"/>
    <property type="project" value="UniProtKB-KW"/>
</dbReference>
<evidence type="ECO:0000256" key="3">
    <source>
        <dbReference type="ARBA" id="ARBA00012438"/>
    </source>
</evidence>
<dbReference type="Gene3D" id="3.30.450.40">
    <property type="match status" value="1"/>
</dbReference>
<dbReference type="RefSeq" id="WP_089687416.1">
    <property type="nucleotide sequence ID" value="NZ_FNFO01000013.1"/>
</dbReference>
<feature type="modified residue" description="Phosphohistidine" evidence="14">
    <location>
        <position position="1125"/>
    </location>
</feature>
<proteinExistence type="predicted"/>
<dbReference type="SUPFAM" id="SSF47384">
    <property type="entry name" value="Homodimeric domain of signal transducing histidine kinase"/>
    <property type="match status" value="1"/>
</dbReference>
<dbReference type="FunFam" id="3.30.565.10:FF:000010">
    <property type="entry name" value="Sensor histidine kinase RcsC"/>
    <property type="match status" value="1"/>
</dbReference>
<name>A0A1G9SXZ5_9BACT</name>
<dbReference type="CDD" id="cd00088">
    <property type="entry name" value="HPT"/>
    <property type="match status" value="1"/>
</dbReference>
<dbReference type="InterPro" id="IPR036097">
    <property type="entry name" value="HisK_dim/P_sf"/>
</dbReference>
<dbReference type="Gene3D" id="1.20.120.160">
    <property type="entry name" value="HPT domain"/>
    <property type="match status" value="1"/>
</dbReference>
<dbReference type="InterPro" id="IPR004358">
    <property type="entry name" value="Sig_transdc_His_kin-like_C"/>
</dbReference>
<dbReference type="Pfam" id="PF02518">
    <property type="entry name" value="HATPase_c"/>
    <property type="match status" value="1"/>
</dbReference>
<dbReference type="InterPro" id="IPR035965">
    <property type="entry name" value="PAS-like_dom_sf"/>
</dbReference>
<dbReference type="InterPro" id="IPR000014">
    <property type="entry name" value="PAS"/>
</dbReference>
<protein>
    <recommendedName>
        <fullName evidence="3">histidine kinase</fullName>
        <ecNumber evidence="3">2.7.13.3</ecNumber>
    </recommendedName>
</protein>
<dbReference type="InterPro" id="IPR003661">
    <property type="entry name" value="HisK_dim/P_dom"/>
</dbReference>
<dbReference type="PANTHER" id="PTHR45339:SF1">
    <property type="entry name" value="HYBRID SIGNAL TRANSDUCTION HISTIDINE KINASE J"/>
    <property type="match status" value="1"/>
</dbReference>
<dbReference type="SMART" id="SM00091">
    <property type="entry name" value="PAS"/>
    <property type="match status" value="2"/>
</dbReference>
<evidence type="ECO:0000256" key="5">
    <source>
        <dbReference type="ARBA" id="ARBA00022553"/>
    </source>
</evidence>
<keyword evidence="22" id="KW-1185">Reference proteome</keyword>
<dbReference type="InterPro" id="IPR011006">
    <property type="entry name" value="CheY-like_superfamily"/>
</dbReference>
<dbReference type="InterPro" id="IPR000700">
    <property type="entry name" value="PAS-assoc_C"/>
</dbReference>
<dbReference type="Gene3D" id="3.30.450.20">
    <property type="entry name" value="PAS domain"/>
    <property type="match status" value="4"/>
</dbReference>
<dbReference type="AlphaFoldDB" id="A0A1G9SXZ5"/>
<dbReference type="EC" id="2.7.13.3" evidence="3"/>
<dbReference type="InterPro" id="IPR036641">
    <property type="entry name" value="HPT_dom_sf"/>
</dbReference>
<dbReference type="SMART" id="SM00448">
    <property type="entry name" value="REC"/>
    <property type="match status" value="1"/>
</dbReference>
<feature type="modified residue" description="4-aspartylphosphate" evidence="15">
    <location>
        <position position="979"/>
    </location>
</feature>
<evidence type="ECO:0000256" key="4">
    <source>
        <dbReference type="ARBA" id="ARBA00022475"/>
    </source>
</evidence>
<evidence type="ECO:0000259" key="19">
    <source>
        <dbReference type="PROSITE" id="PS50113"/>
    </source>
</evidence>
<dbReference type="PROSITE" id="PS50894">
    <property type="entry name" value="HPT"/>
    <property type="match status" value="1"/>
</dbReference>
<sequence>MPKTNSSDRPGTEEWTDGMQMLRALADAHKAPASVQLAMLLQVGTTFFRAESGQLAQVQAEGYHVRCSYPHAPPADTLPLADTPLAGIVRQQTATAFPLTPDAEQAAFAGAPVYVKGKLWGVLSFSTHAPTKVFTSAEVELVQMLAHCAGHLLAEPSSPGPQQLYYQSLVEDSPALLGVHDSEGYLRYINKAVLQQLGYTPTQVIGQPLRSFIASPYAHEVEGYLERLRRHRTDRGVMTLLTQDGDLRHWSYRNQMKDDMVLCFAQDITEVIRTKKALKQSRQTFQEVQSMAKLGSWQFMLESQKFSYTEILCHLFELNSTSAHYRPEDFLARIHPADAAAFQAHVRQALHTHESLTHELRFTLPSGTTKHLEVHVRVVTNAQAHPVALVGTVQDITTESRIRQQLQDSERNLKEAQQVAKIGSWQYVLTAQGQPYWSEETYRIYRRDPQLGPPMLEEYLAMLPPATATQFREAMDRAVAHQEAYTIEHPVIFSDQETLWLKCIGRPITDASGKVVRLIGTVQDITETVEAHRKRQESEQNLKEAQELARIGSWEHDLVSHKVFWSEETYRLYGLEPRASAPSLEEFLQLIPPYTAQQLQALINRAIEHHEPYDFEYQIVLPDHSVRYLRSLARPVVDAQGRVVRLIGAVQDITATVEAHQEAVRGKELAEEAARIKQEFLAFMSHEIRTPMNAILGFARLLLQSELPTEQHQCAQSIYESAETLLVVINDVLDFSKIEAGKLAIEQIHFSPQKLLASLQRLFSVKVDKHYVRLLFQTDAQLPPALIGDPVRLTQILNNLLGNAIKFTEKGFVEVTTSVVSHQQDQYRLRFAIADSGIGISEEKLQTIFNSFEQAEGDTTRRFGGTGLGLTIVKRLLELMEGTIQVESQPGRGSTFSIELPFREGDVARIPSDDLLSGRLLPLEKLHGKTILLAEDNLNNQVLAQKYLLDAGCAVDIAENGRKVLYRVQHKVYDLILMDIQMPELDGLAATRAIRAMEAPVNAIPILAMTAHALREEERQYWEAGMTGYISKPFKPEALYIALLKAFDDEFAPTTPPEIPPPDAWAAAPRLDRIDSAGIDEYTRGSAELKSQMIQIFLRHVPALLAKMETALHTHDWKTFRQNAHTLKGSIGFFGMEHTSALLSELESDKPDPIDPASLEEQFRYLKQNCERAFAFFKGDEDPLRTPS</sequence>
<evidence type="ECO:0000256" key="15">
    <source>
        <dbReference type="PROSITE-ProRule" id="PRU00169"/>
    </source>
</evidence>
<dbReference type="Proteomes" id="UP000198510">
    <property type="component" value="Unassembled WGS sequence"/>
</dbReference>
<dbReference type="InterPro" id="IPR029016">
    <property type="entry name" value="GAF-like_dom_sf"/>
</dbReference>
<evidence type="ECO:0000256" key="11">
    <source>
        <dbReference type="ARBA" id="ARBA00022989"/>
    </source>
</evidence>
<dbReference type="InterPro" id="IPR036890">
    <property type="entry name" value="HATPase_C_sf"/>
</dbReference>
<feature type="domain" description="PAC" evidence="19">
    <location>
        <begin position="613"/>
        <end position="665"/>
    </location>
</feature>
<organism evidence="21 22">
    <name type="scientific">Catalinimonas alkaloidigena</name>
    <dbReference type="NCBI Taxonomy" id="1075417"/>
    <lineage>
        <taxon>Bacteria</taxon>
        <taxon>Pseudomonadati</taxon>
        <taxon>Bacteroidota</taxon>
        <taxon>Cytophagia</taxon>
        <taxon>Cytophagales</taxon>
        <taxon>Catalimonadaceae</taxon>
        <taxon>Catalinimonas</taxon>
    </lineage>
</organism>
<dbReference type="Gene3D" id="1.10.287.130">
    <property type="match status" value="1"/>
</dbReference>
<keyword evidence="5 15" id="KW-0597">Phosphoprotein</keyword>
<dbReference type="PROSITE" id="PS50110">
    <property type="entry name" value="RESPONSE_REGULATORY"/>
    <property type="match status" value="1"/>
</dbReference>
<dbReference type="Pfam" id="PF00072">
    <property type="entry name" value="Response_reg"/>
    <property type="match status" value="1"/>
</dbReference>
<feature type="domain" description="PAC" evidence="19">
    <location>
        <begin position="485"/>
        <end position="537"/>
    </location>
</feature>
<dbReference type="CDD" id="cd16922">
    <property type="entry name" value="HATPase_EvgS-ArcB-TorS-like"/>
    <property type="match status" value="1"/>
</dbReference>
<dbReference type="InterPro" id="IPR001789">
    <property type="entry name" value="Sig_transdc_resp-reg_receiver"/>
</dbReference>
<evidence type="ECO:0000256" key="10">
    <source>
        <dbReference type="ARBA" id="ARBA00022840"/>
    </source>
</evidence>
<dbReference type="GO" id="GO:0005886">
    <property type="term" value="C:plasma membrane"/>
    <property type="evidence" value="ECO:0007669"/>
    <property type="project" value="UniProtKB-SubCell"/>
</dbReference>
<evidence type="ECO:0000256" key="2">
    <source>
        <dbReference type="ARBA" id="ARBA00004651"/>
    </source>
</evidence>
<dbReference type="SMART" id="SM00086">
    <property type="entry name" value="PAC"/>
    <property type="match status" value="3"/>
</dbReference>
<dbReference type="InterPro" id="IPR003594">
    <property type="entry name" value="HATPase_dom"/>
</dbReference>
<dbReference type="Pfam" id="PF08447">
    <property type="entry name" value="PAS_3"/>
    <property type="match status" value="3"/>
</dbReference>
<keyword evidence="11" id="KW-1133">Transmembrane helix</keyword>
<dbReference type="Gene3D" id="2.10.70.100">
    <property type="match status" value="2"/>
</dbReference>
<dbReference type="OrthoDB" id="9811889at2"/>
<feature type="domain" description="HPt" evidence="20">
    <location>
        <begin position="1086"/>
        <end position="1180"/>
    </location>
</feature>
<dbReference type="PROSITE" id="PS50109">
    <property type="entry name" value="HIS_KIN"/>
    <property type="match status" value="1"/>
</dbReference>
<feature type="domain" description="Histidine kinase" evidence="16">
    <location>
        <begin position="683"/>
        <end position="904"/>
    </location>
</feature>
<evidence type="ECO:0000259" key="17">
    <source>
        <dbReference type="PROSITE" id="PS50110"/>
    </source>
</evidence>
<dbReference type="InterPro" id="IPR013655">
    <property type="entry name" value="PAS_fold_3"/>
</dbReference>
<gene>
    <name evidence="21" type="ORF">SAMN05421823_11328</name>
</gene>
<feature type="domain" description="PAC" evidence="19">
    <location>
        <begin position="356"/>
        <end position="408"/>
    </location>
</feature>
<dbReference type="PRINTS" id="PR00344">
    <property type="entry name" value="BCTRLSENSOR"/>
</dbReference>
<dbReference type="CDD" id="cd17546">
    <property type="entry name" value="REC_hyHK_CKI1_RcsC-like"/>
    <property type="match status" value="1"/>
</dbReference>
<evidence type="ECO:0000259" key="16">
    <source>
        <dbReference type="PROSITE" id="PS50109"/>
    </source>
</evidence>
<keyword evidence="6" id="KW-0808">Transferase</keyword>
<dbReference type="Pfam" id="PF08448">
    <property type="entry name" value="PAS_4"/>
    <property type="match status" value="1"/>
</dbReference>
<accession>A0A1G9SXZ5</accession>
<keyword evidence="8" id="KW-0547">Nucleotide-binding</keyword>
<dbReference type="CDD" id="cd00082">
    <property type="entry name" value="HisKA"/>
    <property type="match status" value="1"/>
</dbReference>
<dbReference type="STRING" id="1075417.SAMN05421823_11328"/>
<dbReference type="SMART" id="SM00388">
    <property type="entry name" value="HisKA"/>
    <property type="match status" value="1"/>
</dbReference>
<dbReference type="SMART" id="SM00387">
    <property type="entry name" value="HATPase_c"/>
    <property type="match status" value="1"/>
</dbReference>
<dbReference type="PROSITE" id="PS50113">
    <property type="entry name" value="PAC"/>
    <property type="match status" value="3"/>
</dbReference>
<dbReference type="NCBIfam" id="TIGR00229">
    <property type="entry name" value="sensory_box"/>
    <property type="match status" value="2"/>
</dbReference>
<dbReference type="InterPro" id="IPR013656">
    <property type="entry name" value="PAS_4"/>
</dbReference>
<dbReference type="PROSITE" id="PS50112">
    <property type="entry name" value="PAS"/>
    <property type="match status" value="1"/>
</dbReference>
<evidence type="ECO:0000256" key="8">
    <source>
        <dbReference type="ARBA" id="ARBA00022741"/>
    </source>
</evidence>
<keyword evidence="7" id="KW-0812">Transmembrane</keyword>
<comment type="catalytic activity">
    <reaction evidence="1">
        <text>ATP + protein L-histidine = ADP + protein N-phospho-L-histidine.</text>
        <dbReference type="EC" id="2.7.13.3"/>
    </reaction>
</comment>
<keyword evidence="13" id="KW-0472">Membrane</keyword>
<dbReference type="FunFam" id="1.10.287.130:FF:000004">
    <property type="entry name" value="Ethylene receptor 1"/>
    <property type="match status" value="1"/>
</dbReference>
<dbReference type="SUPFAM" id="SSF47226">
    <property type="entry name" value="Histidine-containing phosphotransfer domain, HPT domain"/>
    <property type="match status" value="1"/>
</dbReference>
<dbReference type="EMBL" id="FNFO01000013">
    <property type="protein sequence ID" value="SDM40284.1"/>
    <property type="molecule type" value="Genomic_DNA"/>
</dbReference>
<keyword evidence="9" id="KW-0418">Kinase</keyword>
<evidence type="ECO:0000259" key="20">
    <source>
        <dbReference type="PROSITE" id="PS50894"/>
    </source>
</evidence>
<evidence type="ECO:0000256" key="9">
    <source>
        <dbReference type="ARBA" id="ARBA00022777"/>
    </source>
</evidence>
<keyword evidence="4" id="KW-1003">Cell membrane</keyword>
<evidence type="ECO:0000313" key="21">
    <source>
        <dbReference type="EMBL" id="SDM40284.1"/>
    </source>
</evidence>